<dbReference type="Pfam" id="PF16350">
    <property type="entry name" value="FAO_M"/>
    <property type="match status" value="1"/>
</dbReference>
<dbReference type="SUPFAM" id="SSF51905">
    <property type="entry name" value="FAD/NAD(P)-binding domain"/>
    <property type="match status" value="1"/>
</dbReference>
<dbReference type="InterPro" id="IPR036188">
    <property type="entry name" value="FAD/NAD-bd_sf"/>
</dbReference>
<comment type="caution">
    <text evidence="6">The sequence shown here is derived from an EMBL/GenBank/DDBJ whole genome shotgun (WGS) entry which is preliminary data.</text>
</comment>
<evidence type="ECO:0000313" key="6">
    <source>
        <dbReference type="EMBL" id="KAL1499137.1"/>
    </source>
</evidence>
<dbReference type="AlphaFoldDB" id="A0AB34IIU9"/>
<dbReference type="EMBL" id="JBGBPQ010000026">
    <property type="protein sequence ID" value="KAL1499137.1"/>
    <property type="molecule type" value="Genomic_DNA"/>
</dbReference>
<dbReference type="InterPro" id="IPR032503">
    <property type="entry name" value="FAO_M"/>
</dbReference>
<evidence type="ECO:0000313" key="7">
    <source>
        <dbReference type="Proteomes" id="UP001515480"/>
    </source>
</evidence>
<organism evidence="6 7">
    <name type="scientific">Prymnesium parvum</name>
    <name type="common">Toxic golden alga</name>
    <dbReference type="NCBI Taxonomy" id="97485"/>
    <lineage>
        <taxon>Eukaryota</taxon>
        <taxon>Haptista</taxon>
        <taxon>Haptophyta</taxon>
        <taxon>Prymnesiophyceae</taxon>
        <taxon>Prymnesiales</taxon>
        <taxon>Prymnesiaceae</taxon>
        <taxon>Prymnesium</taxon>
    </lineage>
</organism>
<accession>A0AB34IIU9</accession>
<evidence type="ECO:0000259" key="3">
    <source>
        <dbReference type="Pfam" id="PF01571"/>
    </source>
</evidence>
<evidence type="ECO:0000256" key="1">
    <source>
        <dbReference type="ARBA" id="ARBA00008609"/>
    </source>
</evidence>
<comment type="similarity">
    <text evidence="1">Belongs to the GcvT family.</text>
</comment>
<dbReference type="InterPro" id="IPR028896">
    <property type="entry name" value="GcvT/YgfZ/DmdA"/>
</dbReference>
<dbReference type="Pfam" id="PF01266">
    <property type="entry name" value="DAO"/>
    <property type="match status" value="1"/>
</dbReference>
<dbReference type="Gene3D" id="3.30.70.1400">
    <property type="entry name" value="Aminomethyltransferase beta-barrel domains"/>
    <property type="match status" value="1"/>
</dbReference>
<dbReference type="Gene3D" id="2.40.30.110">
    <property type="entry name" value="Aminomethyltransferase beta-barrel domains"/>
    <property type="match status" value="1"/>
</dbReference>
<dbReference type="InterPro" id="IPR006222">
    <property type="entry name" value="GCVT_N"/>
</dbReference>
<dbReference type="SUPFAM" id="SSF103025">
    <property type="entry name" value="Folate-binding domain"/>
    <property type="match status" value="1"/>
</dbReference>
<dbReference type="PANTHER" id="PTHR43757">
    <property type="entry name" value="AMINOMETHYLTRANSFERASE"/>
    <property type="match status" value="1"/>
</dbReference>
<dbReference type="Gene3D" id="3.30.1360.120">
    <property type="entry name" value="Probable tRNA modification gtpase trme, domain 1"/>
    <property type="match status" value="1"/>
</dbReference>
<feature type="domain" description="GCVT N-terminal" evidence="3">
    <location>
        <begin position="472"/>
        <end position="798"/>
    </location>
</feature>
<feature type="domain" description="Aminomethyltransferase C-terminal" evidence="4">
    <location>
        <begin position="826"/>
        <end position="920"/>
    </location>
</feature>
<dbReference type="Pfam" id="PF08669">
    <property type="entry name" value="GCV_T_C"/>
    <property type="match status" value="1"/>
</dbReference>
<dbReference type="PANTHER" id="PTHR43757:SF11">
    <property type="entry name" value="SARCOSINE DEHYDROGENASE"/>
    <property type="match status" value="1"/>
</dbReference>
<keyword evidence="7" id="KW-1185">Reference proteome</keyword>
<name>A0AB34IIU9_PRYPA</name>
<evidence type="ECO:0000259" key="5">
    <source>
        <dbReference type="Pfam" id="PF16350"/>
    </source>
</evidence>
<dbReference type="InterPro" id="IPR013977">
    <property type="entry name" value="GcvT_C"/>
</dbReference>
<dbReference type="Pfam" id="PF01571">
    <property type="entry name" value="GCV_T"/>
    <property type="match status" value="1"/>
</dbReference>
<sequence length="932" mass="99663">MRLGRVPRLPAFPSRFRPSTRPHALAHAHPTPLCRALSTEPPPLPSTVDAVVIGGGVVGASVCYHLQQQGLSTLLLEAHSLTAGTTWHSAGMLWRLRPSYVEIELHGYTRQLAIELEASTGRASWTENGGLFIACGRERLAEYSRLAQTGAFYGIEARVLSPAEAKAVHPLLRVDDVYGALHSPSDGTLDPAGLVGAYAKAAAAAGGALAEGVRVQAVETEAVAAADGTVATRVTGVRTACGRRVGAKQVVNACGAWAKAVSAMVGAELPLLAMKHAYVVTEAIEGMHGGLPNVRDHDLSIYLKAQGNALALGGYESNPEFWHTPDPSFSFGLFDLDWTTFLQNTEGHLRRCPPIEFAGVQSTVCGPESFTPDHKPLVGPQPGVRGFWQCCGFNSMGMMLSGGIGRELAAWMAEGAPSLDLFAYDPARFHAATVADARWVKERTHESYAKTYAIVFPSDEPLAGRGARSSALYDALAARGCVFQSRHGYERPGWFDLSATDVRPKPYDYYGAYAEEGSGWRLADGHADVPAHGTHAYHSLIDGELTFDWPASFEVVRQEALAARRGVALFDQSYFGKLELHGRRADEAMQWVCANDMEGKAEGAVTYTPLCNSRGGVEADVTATRLGANRWYVVTGGGTFSHDVRWLHAALEAGGFGAADVSLDDVSDAYTLLSVQGPKSHELLAPLVGGGAIDDLRAFDFSTARHVSFAGIGGVRCLRLTFVGELGFELHVPSARAAEAYAALRQSAHDLERRTGLPCRDAGYLAIDSLSAEKSYRHWHADLGPADTPLEAGIGFTVLPKLKRADAPPFLGGAALHAQRLAGLQRRLVTLVLDLPGGRGGAAPPLHGGEVLLREGRPVGIVRSTAYGHTLNASVVTGYVRCPDGVSKITPAWLREGRWAVSSKCNTVLPATLHLKPPFDPEGKRMRGEYST</sequence>
<evidence type="ECO:0000259" key="4">
    <source>
        <dbReference type="Pfam" id="PF08669"/>
    </source>
</evidence>
<dbReference type="Proteomes" id="UP001515480">
    <property type="component" value="Unassembled WGS sequence"/>
</dbReference>
<gene>
    <name evidence="6" type="ORF">AB1Y20_013648</name>
</gene>
<dbReference type="InterPro" id="IPR006076">
    <property type="entry name" value="FAD-dep_OxRdtase"/>
</dbReference>
<dbReference type="SUPFAM" id="SSF54373">
    <property type="entry name" value="FAD-linked reductases, C-terminal domain"/>
    <property type="match status" value="1"/>
</dbReference>
<reference evidence="6 7" key="1">
    <citation type="journal article" date="2024" name="Science">
        <title>Giant polyketide synthase enzymes in the biosynthesis of giant marine polyether toxins.</title>
        <authorList>
            <person name="Fallon T.R."/>
            <person name="Shende V.V."/>
            <person name="Wierzbicki I.H."/>
            <person name="Pendleton A.L."/>
            <person name="Watervoot N.F."/>
            <person name="Auber R.P."/>
            <person name="Gonzalez D.J."/>
            <person name="Wisecaver J.H."/>
            <person name="Moore B.S."/>
        </authorList>
    </citation>
    <scope>NUCLEOTIDE SEQUENCE [LARGE SCALE GENOMIC DNA]</scope>
    <source>
        <strain evidence="6 7">12B1</strain>
    </source>
</reference>
<protein>
    <recommendedName>
        <fullName evidence="8">Dimethylglycine dehydrogenase</fullName>
    </recommendedName>
</protein>
<dbReference type="SUPFAM" id="SSF101790">
    <property type="entry name" value="Aminomethyltransferase beta-barrel domain"/>
    <property type="match status" value="1"/>
</dbReference>
<dbReference type="GO" id="GO:0005739">
    <property type="term" value="C:mitochondrion"/>
    <property type="evidence" value="ECO:0007669"/>
    <property type="project" value="TreeGrafter"/>
</dbReference>
<evidence type="ECO:0000259" key="2">
    <source>
        <dbReference type="Pfam" id="PF01266"/>
    </source>
</evidence>
<feature type="domain" description="FAD dependent oxidoreductase" evidence="2">
    <location>
        <begin position="49"/>
        <end position="411"/>
    </location>
</feature>
<dbReference type="InterPro" id="IPR029043">
    <property type="entry name" value="GcvT/YgfZ_C"/>
</dbReference>
<dbReference type="Gene3D" id="3.50.50.60">
    <property type="entry name" value="FAD/NAD(P)-binding domain"/>
    <property type="match status" value="1"/>
</dbReference>
<dbReference type="InterPro" id="IPR027266">
    <property type="entry name" value="TrmE/GcvT-like"/>
</dbReference>
<proteinExistence type="inferred from homology"/>
<feature type="domain" description="FAD dependent oxidoreductase central" evidence="5">
    <location>
        <begin position="414"/>
        <end position="470"/>
    </location>
</feature>
<evidence type="ECO:0008006" key="8">
    <source>
        <dbReference type="Google" id="ProtNLM"/>
    </source>
</evidence>
<dbReference type="Gene3D" id="3.30.9.10">
    <property type="entry name" value="D-Amino Acid Oxidase, subunit A, domain 2"/>
    <property type="match status" value="1"/>
</dbReference>